<feature type="region of interest" description="Disordered" evidence="2">
    <location>
        <begin position="278"/>
        <end position="297"/>
    </location>
</feature>
<geneLocation type="plasmid" evidence="3">
    <name>pBHS24B</name>
</geneLocation>
<proteinExistence type="predicted"/>
<evidence type="ECO:0000256" key="2">
    <source>
        <dbReference type="SAM" id="MobiDB-lite"/>
    </source>
</evidence>
<name>A0A0C4K5Z3_9BACI</name>
<evidence type="ECO:0000256" key="1">
    <source>
        <dbReference type="SAM" id="Coils"/>
    </source>
</evidence>
<dbReference type="EMBL" id="KC991136">
    <property type="protein sequence ID" value="AHN52257.1"/>
    <property type="molecule type" value="Genomic_DNA"/>
</dbReference>
<sequence>MKAEEAEKLAIDETKYAQQHLDLLNEEIEAKTAALDKIEEIESVEYQEMRTWYGKKSDQVVVDHADFDQIKQLAENHEKLKTELVHANQEYRTLQEKYVDLEKEKDRYADQNHKLGLELHQHKTDVERIVKESTKIEREELFEKANELVEKNKKIAIKEIDKIRQEVNLLKSTIVEKDEEIEYLKVGFEVKKNQVHEKDQQIRKLSDELELLKQSFEKYKNHVKDQIEKAVKETTKIVRKAMMKANHEWIKTNLDSKATVDHSFAEKEIEQRSDEIQMQLFQKENQRQADRDHGMDR</sequence>
<feature type="coiled-coil region" evidence="1">
    <location>
        <begin position="70"/>
        <end position="229"/>
    </location>
</feature>
<dbReference type="RefSeq" id="WP_173051602.1">
    <property type="nucleotide sequence ID" value="NZ_KC991136.1"/>
</dbReference>
<dbReference type="AlphaFoldDB" id="A0A0C4K5Z3"/>
<keyword evidence="1" id="KW-0175">Coiled coil</keyword>
<accession>A0A0C4K5Z3</accession>
<evidence type="ECO:0000313" key="3">
    <source>
        <dbReference type="EMBL" id="AHN52257.1"/>
    </source>
</evidence>
<reference evidence="3" key="2">
    <citation type="journal article" date="2014" name="PLoS ONE">
        <title>A Novel Erythromycin Resistance Plasmid from Bacillus Sp. Strain HS24, Isolated from the Marine Sponge Haliclona Simulans.</title>
        <authorList>
            <person name="Barbosa T.M."/>
            <person name="Phelan R.W."/>
            <person name="Leong D."/>
            <person name="Morrissey J.P."/>
            <person name="Adams C."/>
            <person name="Dobson A.D."/>
            <person name="O'Gara F."/>
        </authorList>
    </citation>
    <scope>NUCLEOTIDE SEQUENCE</scope>
    <source>
        <strain evidence="3">#24</strain>
        <plasmid evidence="3">pBHS24B</plasmid>
    </source>
</reference>
<feature type="compositionally biased region" description="Basic and acidic residues" evidence="2">
    <location>
        <begin position="284"/>
        <end position="297"/>
    </location>
</feature>
<protein>
    <submittedName>
        <fullName evidence="3">Uncharacterized protein</fullName>
    </submittedName>
</protein>
<organism evidence="3">
    <name type="scientific">Bacillus paranthracis</name>
    <dbReference type="NCBI Taxonomy" id="2026186"/>
    <lineage>
        <taxon>Bacteria</taxon>
        <taxon>Bacillati</taxon>
        <taxon>Bacillota</taxon>
        <taxon>Bacilli</taxon>
        <taxon>Bacillales</taxon>
        <taxon>Bacillaceae</taxon>
        <taxon>Bacillus</taxon>
        <taxon>Bacillus cereus group</taxon>
    </lineage>
</organism>
<keyword evidence="3" id="KW-0614">Plasmid</keyword>
<reference evidence="3" key="1">
    <citation type="journal article" date="2011" name="Appl. Environ. Microbiol.">
        <title>Tetracycline resistance-encoding plasmid from Bacillus sp. strain #24, isolated from the marine sponge Haliclona simulans.</title>
        <authorList>
            <person name="Phelan R.W."/>
            <person name="Clarke C."/>
            <person name="Morrissey J.P."/>
            <person name="Dobson A.D."/>
            <person name="O'Gara F."/>
            <person name="Barbosa T.M."/>
        </authorList>
    </citation>
    <scope>NUCLEOTIDE SEQUENCE</scope>
    <source>
        <strain evidence="3">#24</strain>
        <plasmid evidence="3">pBHS24B</plasmid>
    </source>
</reference>